<dbReference type="Gene3D" id="3.40.1350.100">
    <property type="match status" value="2"/>
</dbReference>
<proteinExistence type="predicted"/>
<evidence type="ECO:0000313" key="2">
    <source>
        <dbReference type="EMBL" id="NCJ07370.1"/>
    </source>
</evidence>
<dbReference type="AlphaFoldDB" id="A0A8K2A8X7"/>
<dbReference type="InterPro" id="IPR007378">
    <property type="entry name" value="Tic22-like"/>
</dbReference>
<protein>
    <recommendedName>
        <fullName evidence="4">Tic22 family protein</fullName>
    </recommendedName>
</protein>
<evidence type="ECO:0000256" key="1">
    <source>
        <dbReference type="SAM" id="SignalP"/>
    </source>
</evidence>
<comment type="caution">
    <text evidence="2">The sequence shown here is derived from an EMBL/GenBank/DDBJ whole genome shotgun (WGS) entry which is preliminary data.</text>
</comment>
<dbReference type="PANTHER" id="PTHR33926">
    <property type="entry name" value="PROTEIN TIC 22, CHLOROPLASTIC"/>
    <property type="match status" value="1"/>
</dbReference>
<feature type="chain" id="PRO_5035424712" description="Tic22 family protein" evidence="1">
    <location>
        <begin position="20"/>
        <end position="259"/>
    </location>
</feature>
<dbReference type="EMBL" id="WVIC01000025">
    <property type="protein sequence ID" value="NCJ07370.1"/>
    <property type="molecule type" value="Genomic_DNA"/>
</dbReference>
<name>A0A8K2A8X7_9CYAN</name>
<dbReference type="Proteomes" id="UP000607397">
    <property type="component" value="Unassembled WGS sequence"/>
</dbReference>
<reference evidence="2" key="1">
    <citation type="submission" date="2019-12" db="EMBL/GenBank/DDBJ databases">
        <title>High-Quality draft genome sequences of three cyanobacteria isolated from the limestone walls of the Old Cathedral of Coimbra.</title>
        <authorList>
            <person name="Tiago I."/>
            <person name="Soares F."/>
            <person name="Portugal A."/>
        </authorList>
    </citation>
    <scope>NUCLEOTIDE SEQUENCE [LARGE SCALE GENOMIC DNA]</scope>
    <source>
        <strain evidence="2">C</strain>
    </source>
</reference>
<accession>A0A8K2A8X7</accession>
<keyword evidence="1" id="KW-0732">Signal</keyword>
<organism evidence="2 3">
    <name type="scientific">Petrachloros mirabilis ULC683</name>
    <dbReference type="NCBI Taxonomy" id="2781853"/>
    <lineage>
        <taxon>Bacteria</taxon>
        <taxon>Bacillati</taxon>
        <taxon>Cyanobacteriota</taxon>
        <taxon>Cyanophyceae</taxon>
        <taxon>Synechococcales</taxon>
        <taxon>Petrachlorosaceae</taxon>
        <taxon>Petrachloros</taxon>
        <taxon>Petrachloros mirabilis</taxon>
    </lineage>
</organism>
<dbReference type="PANTHER" id="PTHR33926:SF4">
    <property type="entry name" value="PROTEIN TIC 22, CHLOROPLASTIC"/>
    <property type="match status" value="1"/>
</dbReference>
<sequence>MRSLIHLGLIASLTGGMIAAPALTRQHVAQALPEGRVLEQLDGVPVFAITNNNGVPILASVQDPQNQGKKLQVTPLYMDQKDAQAFVTTLKTEKPEVGGSAKVTAISLRQAYEIAQKNEGQPERLVFDFVPQQKEVDAAKTVLKQNGEQVQEFAGIPIFYAVGGEQQGFLTVEQGDQKIIPVYFRKQDLDGLLGQLKEQNPQLGASMTVKVTTLDQVIGMLMQANDPALEQVTLMPSMEAIQFAIEQQQQQAPAAAPRR</sequence>
<evidence type="ECO:0000313" key="3">
    <source>
        <dbReference type="Proteomes" id="UP000607397"/>
    </source>
</evidence>
<dbReference type="GO" id="GO:0015031">
    <property type="term" value="P:protein transport"/>
    <property type="evidence" value="ECO:0007669"/>
    <property type="project" value="InterPro"/>
</dbReference>
<dbReference type="Pfam" id="PF04278">
    <property type="entry name" value="Tic22"/>
    <property type="match status" value="1"/>
</dbReference>
<feature type="signal peptide" evidence="1">
    <location>
        <begin position="1"/>
        <end position="19"/>
    </location>
</feature>
<evidence type="ECO:0008006" key="4">
    <source>
        <dbReference type="Google" id="ProtNLM"/>
    </source>
</evidence>
<keyword evidence="3" id="KW-1185">Reference proteome</keyword>
<dbReference type="RefSeq" id="WP_161825848.1">
    <property type="nucleotide sequence ID" value="NZ_WVIC01000025.1"/>
</dbReference>
<gene>
    <name evidence="2" type="ORF">GS597_12800</name>
</gene>